<dbReference type="EMBL" id="CP002455">
    <property type="protein sequence ID" value="ADX68512.1"/>
    <property type="molecule type" value="Genomic_DNA"/>
</dbReference>
<sequence length="384" mass="44569">MIDIKKIEEIYAQFYVEGIAEKWLRLPDLEKALSLLSIPKECIGYSFMKQPIYKISVGNGSKRILIWSQMHGNESTGTRAMLDIIKFFLSKNEFSEQLLSQISFDFIPLLNPDGADLYSRRTAVGIDMNRDFLSKSSVELQILLKQVNKEKYHYLFNLHDQRTIFNVGKTKETATLSFLAPSYNIEQSVNETRQKTMAIIQYINDSLQTLIPGKIGRYTAEFYPRSTGDNFTMQGYPCVLFEAGHYPNDWQREQTRKYLFLAILKAMEAIRKEVKDYTRYDNIPENKQLFLDLIVRNVLVKKDDNEAMVDLGFQYKEFVNIKANRLDNVLVLTDVGDLNHLFGHEEIDAKKEVYTSAQDHFPEIEKTITCEIGDFRLVNGKRII</sequence>
<keyword evidence="5" id="KW-0862">Zinc</keyword>
<keyword evidence="6" id="KW-0482">Metalloprotease</keyword>
<keyword evidence="4" id="KW-0378">Hydrolase</keyword>
<evidence type="ECO:0000256" key="6">
    <source>
        <dbReference type="ARBA" id="ARBA00023049"/>
    </source>
</evidence>
<dbReference type="Proteomes" id="UP000008641">
    <property type="component" value="Chromosome"/>
</dbReference>
<dbReference type="STRING" id="865938.Weevi_1822"/>
<dbReference type="Pfam" id="PF00246">
    <property type="entry name" value="Peptidase_M14"/>
    <property type="match status" value="1"/>
</dbReference>
<dbReference type="GO" id="GO:0004181">
    <property type="term" value="F:metallocarboxypeptidase activity"/>
    <property type="evidence" value="ECO:0007669"/>
    <property type="project" value="InterPro"/>
</dbReference>
<feature type="domain" description="Peptidase M14" evidence="8">
    <location>
        <begin position="11"/>
        <end position="270"/>
    </location>
</feature>
<evidence type="ECO:0000256" key="2">
    <source>
        <dbReference type="ARBA" id="ARBA00005988"/>
    </source>
</evidence>
<dbReference type="SUPFAM" id="SSF53187">
    <property type="entry name" value="Zn-dependent exopeptidases"/>
    <property type="match status" value="1"/>
</dbReference>
<evidence type="ECO:0000256" key="4">
    <source>
        <dbReference type="ARBA" id="ARBA00022801"/>
    </source>
</evidence>
<evidence type="ECO:0000259" key="8">
    <source>
        <dbReference type="PROSITE" id="PS52035"/>
    </source>
</evidence>
<gene>
    <name evidence="9" type="ordered locus">Weevi_1822</name>
</gene>
<dbReference type="PANTHER" id="PTHR11705">
    <property type="entry name" value="PROTEASE FAMILY M14 CARBOXYPEPTIDASE A,B"/>
    <property type="match status" value="1"/>
</dbReference>
<evidence type="ECO:0000256" key="3">
    <source>
        <dbReference type="ARBA" id="ARBA00022670"/>
    </source>
</evidence>
<name>F0P0L3_WEEVC</name>
<reference evidence="10" key="2">
    <citation type="journal article" date="2011" name="Stand. Genomic Sci.">
        <title>Complete genome sequence of Weeksella virosa type strain (9751T).</title>
        <authorList>
            <person name="Lang E."/>
            <person name="Teshima H."/>
            <person name="Lucas S."/>
            <person name="Lapidus A."/>
            <person name="Hammon N."/>
            <person name="Deshpande S."/>
            <person name="Nolan M."/>
            <person name="Cheng J."/>
            <person name="Pitluck S."/>
            <person name="Liolios K."/>
            <person name="Pagani I."/>
            <person name="Mikhailova N."/>
            <person name="Ivanova N."/>
            <person name="Mavromatis K."/>
            <person name="Pati A."/>
            <person name="Tapia R."/>
            <person name="Han C."/>
            <person name="Goodwin L."/>
            <person name="Chen A."/>
            <person name="Palaniappan K."/>
            <person name="Land M."/>
            <person name="Hauser L."/>
            <person name="Chang Y."/>
            <person name="Jeffries C."/>
            <person name="Brambilla E."/>
            <person name="Kopitz M."/>
            <person name="Rohde M."/>
            <person name="Goker M."/>
            <person name="Tindall B."/>
            <person name="Detter J."/>
            <person name="Woyke T."/>
            <person name="Bristow J."/>
            <person name="Eisen J."/>
            <person name="Markowitz V."/>
            <person name="Hugenholtz P."/>
            <person name="Klenk H."/>
            <person name="Kyrpides N."/>
        </authorList>
    </citation>
    <scope>NUCLEOTIDE SEQUENCE [LARGE SCALE GENOMIC DNA]</scope>
    <source>
        <strain evidence="10">ATCC 43766 / DSM 16922 / JCM 21250 / NBRC 16016 / NCTC 11634 / CL345/78</strain>
    </source>
</reference>
<accession>F0P0L3</accession>
<feature type="active site" description="Proton donor/acceptor" evidence="7">
    <location>
        <position position="242"/>
    </location>
</feature>
<evidence type="ECO:0000313" key="9">
    <source>
        <dbReference type="EMBL" id="ADX68512.1"/>
    </source>
</evidence>
<evidence type="ECO:0000256" key="7">
    <source>
        <dbReference type="PROSITE-ProRule" id="PRU01379"/>
    </source>
</evidence>
<comment type="similarity">
    <text evidence="2 7">Belongs to the peptidase M14 family.</text>
</comment>
<dbReference type="AlphaFoldDB" id="F0P0L3"/>
<dbReference type="PANTHER" id="PTHR11705:SF143">
    <property type="entry name" value="SLL0236 PROTEIN"/>
    <property type="match status" value="1"/>
</dbReference>
<evidence type="ECO:0000256" key="1">
    <source>
        <dbReference type="ARBA" id="ARBA00001947"/>
    </source>
</evidence>
<dbReference type="RefSeq" id="WP_013598901.1">
    <property type="nucleotide sequence ID" value="NC_015144.1"/>
</dbReference>
<dbReference type="HOGENOM" id="CLU_042010_0_0_10"/>
<dbReference type="KEGG" id="wvi:Weevi_1822"/>
<evidence type="ECO:0000313" key="10">
    <source>
        <dbReference type="Proteomes" id="UP000008641"/>
    </source>
</evidence>
<dbReference type="GO" id="GO:0006508">
    <property type="term" value="P:proteolysis"/>
    <property type="evidence" value="ECO:0007669"/>
    <property type="project" value="UniProtKB-KW"/>
</dbReference>
<proteinExistence type="inferred from homology"/>
<dbReference type="OrthoDB" id="1119199at2"/>
<organism evidence="9 10">
    <name type="scientific">Weeksella virosa (strain ATCC 43766 / DSM 16922 / JCM 21250 / CCUG 30538 / CDC 9751 / IAM 14551 / NBRC 16016 / NCTC 11634 / CL345/78)</name>
    <dbReference type="NCBI Taxonomy" id="865938"/>
    <lineage>
        <taxon>Bacteria</taxon>
        <taxon>Pseudomonadati</taxon>
        <taxon>Bacteroidota</taxon>
        <taxon>Flavobacteriia</taxon>
        <taxon>Flavobacteriales</taxon>
        <taxon>Weeksellaceae</taxon>
        <taxon>Weeksella</taxon>
    </lineage>
</organism>
<reference evidence="9 10" key="1">
    <citation type="journal article" date="2011" name="Stand. Genomic Sci.">
        <title>Complete genome sequence of Weeksella virosa type strain (9751).</title>
        <authorList>
            <person name="Lang E."/>
            <person name="Teshima H."/>
            <person name="Lucas S."/>
            <person name="Lapidus A."/>
            <person name="Hammon N."/>
            <person name="Deshpande S."/>
            <person name="Nolan M."/>
            <person name="Cheng J.F."/>
            <person name="Pitluck S."/>
            <person name="Liolios K."/>
            <person name="Pagani I."/>
            <person name="Mikhailova N."/>
            <person name="Ivanova N."/>
            <person name="Mavromatis K."/>
            <person name="Pati A."/>
            <person name="Tapia R."/>
            <person name="Han C."/>
            <person name="Goodwin L."/>
            <person name="Chen A."/>
            <person name="Palaniappan K."/>
            <person name="Land M."/>
            <person name="Hauser L."/>
            <person name="Chang Y.J."/>
            <person name="Jeffries C.D."/>
            <person name="Brambilla E.M."/>
            <person name="Kopitz M."/>
            <person name="Rohde M."/>
            <person name="Goker M."/>
            <person name="Tindall B.J."/>
            <person name="Detter J.C."/>
            <person name="Woyke T."/>
            <person name="Bristow J."/>
            <person name="Eisen J.A."/>
            <person name="Markowitz V."/>
            <person name="Hugenholtz P."/>
            <person name="Klenk H.P."/>
            <person name="Kyrpides N.C."/>
        </authorList>
    </citation>
    <scope>NUCLEOTIDE SEQUENCE [LARGE SCALE GENOMIC DNA]</scope>
    <source>
        <strain evidence="10">ATCC 43766 / DSM 16922 / JCM 21250 / NBRC 16016 / NCTC 11634 / CL345/78</strain>
    </source>
</reference>
<protein>
    <submittedName>
        <fullName evidence="9">Peptidase M14 carboxypeptidase A</fullName>
    </submittedName>
</protein>
<dbReference type="GO" id="GO:0005615">
    <property type="term" value="C:extracellular space"/>
    <property type="evidence" value="ECO:0007669"/>
    <property type="project" value="TreeGrafter"/>
</dbReference>
<dbReference type="Gene3D" id="3.40.630.10">
    <property type="entry name" value="Zn peptidases"/>
    <property type="match status" value="1"/>
</dbReference>
<keyword evidence="9" id="KW-0121">Carboxypeptidase</keyword>
<comment type="cofactor">
    <cofactor evidence="1">
        <name>Zn(2+)</name>
        <dbReference type="ChEBI" id="CHEBI:29105"/>
    </cofactor>
</comment>
<dbReference type="PROSITE" id="PS52035">
    <property type="entry name" value="PEPTIDASE_M14"/>
    <property type="match status" value="1"/>
</dbReference>
<dbReference type="eggNOG" id="COG2866">
    <property type="taxonomic scope" value="Bacteria"/>
</dbReference>
<keyword evidence="10" id="KW-1185">Reference proteome</keyword>
<keyword evidence="3" id="KW-0645">Protease</keyword>
<dbReference type="GO" id="GO:0008270">
    <property type="term" value="F:zinc ion binding"/>
    <property type="evidence" value="ECO:0007669"/>
    <property type="project" value="InterPro"/>
</dbReference>
<dbReference type="InterPro" id="IPR000834">
    <property type="entry name" value="Peptidase_M14"/>
</dbReference>
<evidence type="ECO:0000256" key="5">
    <source>
        <dbReference type="ARBA" id="ARBA00022833"/>
    </source>
</evidence>